<dbReference type="AlphaFoldDB" id="A0A0G0KW72"/>
<accession>A0A0G0KW72</accession>
<protein>
    <submittedName>
        <fullName evidence="3">Uncharacterized protein</fullName>
    </submittedName>
</protein>
<reference evidence="3 4" key="1">
    <citation type="journal article" date="2015" name="Nature">
        <title>rRNA introns, odd ribosomes, and small enigmatic genomes across a large radiation of phyla.</title>
        <authorList>
            <person name="Brown C.T."/>
            <person name="Hug L.A."/>
            <person name="Thomas B.C."/>
            <person name="Sharon I."/>
            <person name="Castelle C.J."/>
            <person name="Singh A."/>
            <person name="Wilkins M.J."/>
            <person name="Williams K.H."/>
            <person name="Banfield J.F."/>
        </authorList>
    </citation>
    <scope>NUCLEOTIDE SEQUENCE [LARGE SCALE GENOMIC DNA]</scope>
</reference>
<dbReference type="STRING" id="1618570.UT08_C0026G0003"/>
<evidence type="ECO:0000256" key="2">
    <source>
        <dbReference type="SAM" id="SignalP"/>
    </source>
</evidence>
<dbReference type="EMBL" id="LBVL01000026">
    <property type="protein sequence ID" value="KKQ83933.1"/>
    <property type="molecule type" value="Genomic_DNA"/>
</dbReference>
<evidence type="ECO:0000313" key="3">
    <source>
        <dbReference type="EMBL" id="KKQ83933.1"/>
    </source>
</evidence>
<evidence type="ECO:0000313" key="4">
    <source>
        <dbReference type="Proteomes" id="UP000034081"/>
    </source>
</evidence>
<keyword evidence="2" id="KW-0732">Signal</keyword>
<feature type="transmembrane region" description="Helical" evidence="1">
    <location>
        <begin position="316"/>
        <end position="340"/>
    </location>
</feature>
<comment type="caution">
    <text evidence="3">The sequence shown here is derived from an EMBL/GenBank/DDBJ whole genome shotgun (WGS) entry which is preliminary data.</text>
</comment>
<feature type="chain" id="PRO_5002533256" evidence="2">
    <location>
        <begin position="31"/>
        <end position="366"/>
    </location>
</feature>
<keyword evidence="1" id="KW-1133">Transmembrane helix</keyword>
<evidence type="ECO:0000256" key="1">
    <source>
        <dbReference type="SAM" id="Phobius"/>
    </source>
</evidence>
<feature type="signal peptide" evidence="2">
    <location>
        <begin position="1"/>
        <end position="30"/>
    </location>
</feature>
<keyword evidence="1" id="KW-0812">Transmembrane</keyword>
<name>A0A0G0KW72_9BACT</name>
<dbReference type="Proteomes" id="UP000034081">
    <property type="component" value="Unassembled WGS sequence"/>
</dbReference>
<keyword evidence="1" id="KW-0472">Membrane</keyword>
<proteinExistence type="predicted"/>
<organism evidence="3 4">
    <name type="scientific">Candidatus Woesebacteria bacterium GW2011_GWB1_38_8</name>
    <dbReference type="NCBI Taxonomy" id="1618570"/>
    <lineage>
        <taxon>Bacteria</taxon>
        <taxon>Candidatus Woeseibacteriota</taxon>
    </lineage>
</organism>
<sequence>MQGYAGKNSLIVGASIVLGALILLAPQAHAQSIGFSVSKNIFDIETPAGTSYSDTVVVLNNPESLVTPIHIELAMWNLAEDSEDIEFITAEPALNATTWFTFDDGRDLILEPGEERELDFEINIPADTPPGSYLVAMRFQSVLPEYYFENEGPRFIPELDILLFIRVPLLTLEGDQSLYSAQIDSLSPNGDKVPIVQYILPKADAGVFDAAVEKLLAEIRNDGIYHFKMSGTIEINNIFGRTVASRALPGRILIPNRTRSIEIPVLTSPDVSDLSFFERAFKSMAYKLRTNTYFGPYNAVAILSVPENDLPVVKSVSFWVIPWQFWLTLAVIIVGGLMIFRRFGHKLIGRFRLFIKILIGRIKPSL</sequence>
<gene>
    <name evidence="3" type="ORF">UT08_C0026G0003</name>
</gene>